<proteinExistence type="predicted"/>
<sequence>MLRYPAYSMTSTLLSLLLLAMSFTVFFPTTAKAHDTSFEVSMTSDASHMDGDANFGNSSTDCCHVDGGCITFAVVQPPNSLVIGRTGNLQVKPAGAIRHASRLDIADPPPPRP</sequence>
<organism evidence="2 3">
    <name type="scientific">Roseovarius bejariae</name>
    <dbReference type="NCBI Taxonomy" id="2576383"/>
    <lineage>
        <taxon>Bacteria</taxon>
        <taxon>Pseudomonadati</taxon>
        <taxon>Pseudomonadota</taxon>
        <taxon>Alphaproteobacteria</taxon>
        <taxon>Rhodobacterales</taxon>
        <taxon>Roseobacteraceae</taxon>
        <taxon>Roseovarius</taxon>
    </lineage>
</organism>
<keyword evidence="3" id="KW-1185">Reference proteome</keyword>
<accession>A0A844CJA6</accession>
<dbReference type="RefSeq" id="WP_154150656.1">
    <property type="nucleotide sequence ID" value="NZ_SZWE01000001.1"/>
</dbReference>
<feature type="signal peptide" evidence="1">
    <location>
        <begin position="1"/>
        <end position="33"/>
    </location>
</feature>
<comment type="caution">
    <text evidence="2">The sequence shown here is derived from an EMBL/GenBank/DDBJ whole genome shotgun (WGS) entry which is preliminary data.</text>
</comment>
<feature type="chain" id="PRO_5032340957" evidence="1">
    <location>
        <begin position="34"/>
        <end position="113"/>
    </location>
</feature>
<keyword evidence="1" id="KW-0732">Signal</keyword>
<evidence type="ECO:0000313" key="2">
    <source>
        <dbReference type="EMBL" id="MRU15411.1"/>
    </source>
</evidence>
<protein>
    <submittedName>
        <fullName evidence="2">Uncharacterized protein</fullName>
    </submittedName>
</protein>
<gene>
    <name evidence="2" type="ORF">FDP25_08220</name>
</gene>
<evidence type="ECO:0000313" key="3">
    <source>
        <dbReference type="Proteomes" id="UP000564704"/>
    </source>
</evidence>
<reference evidence="2 3" key="1">
    <citation type="submission" date="2019-05" db="EMBL/GenBank/DDBJ databases">
        <title>Roseovarius bejariae sp. nov., a moderately halophylic bacterium isolated from a saline soil in Rambla Salada (Murcia).</title>
        <authorList>
            <person name="Castro D.J."/>
            <person name="Gomez-Altuve A."/>
            <person name="Reina J.C."/>
            <person name="Rodriguez M."/>
            <person name="Sampedro I."/>
            <person name="Llamas I."/>
            <person name="Martinez-Checa F."/>
        </authorList>
    </citation>
    <scope>NUCLEOTIDE SEQUENCE [LARGE SCALE GENOMIC DNA]</scope>
    <source>
        <strain evidence="2 3">A21</strain>
    </source>
</reference>
<dbReference type="Proteomes" id="UP000564704">
    <property type="component" value="Unassembled WGS sequence"/>
</dbReference>
<name>A0A844CJA6_9RHOB</name>
<evidence type="ECO:0000256" key="1">
    <source>
        <dbReference type="SAM" id="SignalP"/>
    </source>
</evidence>
<dbReference type="EMBL" id="SZWE01000001">
    <property type="protein sequence ID" value="MRU15411.1"/>
    <property type="molecule type" value="Genomic_DNA"/>
</dbReference>
<dbReference type="AlphaFoldDB" id="A0A844CJA6"/>